<reference evidence="2" key="1">
    <citation type="journal article" date="2024" name="Proc. Natl. Acad. Sci. U.S.A.">
        <title>Extraordinary preservation of gene collinearity over three hundred million years revealed in homosporous lycophytes.</title>
        <authorList>
            <person name="Li C."/>
            <person name="Wickell D."/>
            <person name="Kuo L.Y."/>
            <person name="Chen X."/>
            <person name="Nie B."/>
            <person name="Liao X."/>
            <person name="Peng D."/>
            <person name="Ji J."/>
            <person name="Jenkins J."/>
            <person name="Williams M."/>
            <person name="Shu S."/>
            <person name="Plott C."/>
            <person name="Barry K."/>
            <person name="Rajasekar S."/>
            <person name="Grimwood J."/>
            <person name="Han X."/>
            <person name="Sun S."/>
            <person name="Hou Z."/>
            <person name="He W."/>
            <person name="Dai G."/>
            <person name="Sun C."/>
            <person name="Schmutz J."/>
            <person name="Leebens-Mack J.H."/>
            <person name="Li F.W."/>
            <person name="Wang L."/>
        </authorList>
    </citation>
    <scope>NUCLEOTIDE SEQUENCE [LARGE SCALE GENOMIC DNA]</scope>
    <source>
        <strain evidence="2">cv. PW_Plant_1</strain>
    </source>
</reference>
<comment type="caution">
    <text evidence="1">The sequence shown here is derived from an EMBL/GenBank/DDBJ whole genome shotgun (WGS) entry which is preliminary data.</text>
</comment>
<sequence>MAMASGFRLRKLGCRIWRLSFLASAQPFSSQLQDRINYVGSYFPGCNPSNEGGNYWYTYTHMLNKKTKWNFKPSQQIKCFNSGSSAVSQKTGGREEVLASQMIRYAQLARNKGGSSYLEALRVLEQGLSFFDQDVPAGANAAARVLYTMATFHADRKKLENAVEALEHVMRLPETSLELRVSALEALAMLKLRMHLDDDAVGLAQAGFKLVETDASGTDDQQLQFRTTMTRDLVKVASGDLESADSHVRTDENFGIHTNMTPVAGLASAMLALAECTHVQGSLLQAKTFYEDAIKFANSEIDELLPALTAVSTTPEEVRIGALVGLGQLRADLSEFDEAERNLTEALKQAETLGGENHVRVGLVLSCMGHLYARRAKVENTGYLLAEGLYRRSLDLLEAPPIDNEDFQPAKDLLDILALSRARYADLLATNNRTNESERLRLWANSSWKGTRPLDDILSESTIPKPLSVVEVRLGRVL</sequence>
<dbReference type="Proteomes" id="UP001162992">
    <property type="component" value="Chromosome 20"/>
</dbReference>
<name>A0ACC2ARU7_DIPCM</name>
<evidence type="ECO:0000313" key="2">
    <source>
        <dbReference type="Proteomes" id="UP001162992"/>
    </source>
</evidence>
<proteinExistence type="predicted"/>
<gene>
    <name evidence="1" type="ORF">O6H91_20G075000</name>
</gene>
<protein>
    <submittedName>
        <fullName evidence="1">Uncharacterized protein</fullName>
    </submittedName>
</protein>
<organism evidence="1 2">
    <name type="scientific">Diphasiastrum complanatum</name>
    <name type="common">Issler's clubmoss</name>
    <name type="synonym">Lycopodium complanatum</name>
    <dbReference type="NCBI Taxonomy" id="34168"/>
    <lineage>
        <taxon>Eukaryota</taxon>
        <taxon>Viridiplantae</taxon>
        <taxon>Streptophyta</taxon>
        <taxon>Embryophyta</taxon>
        <taxon>Tracheophyta</taxon>
        <taxon>Lycopodiopsida</taxon>
        <taxon>Lycopodiales</taxon>
        <taxon>Lycopodiaceae</taxon>
        <taxon>Lycopodioideae</taxon>
        <taxon>Diphasiastrum</taxon>
    </lineage>
</organism>
<dbReference type="EMBL" id="CM055111">
    <property type="protein sequence ID" value="KAJ7520257.1"/>
    <property type="molecule type" value="Genomic_DNA"/>
</dbReference>
<accession>A0ACC2ARU7</accession>
<evidence type="ECO:0000313" key="1">
    <source>
        <dbReference type="EMBL" id="KAJ7520257.1"/>
    </source>
</evidence>
<keyword evidence="2" id="KW-1185">Reference proteome</keyword>